<dbReference type="SUPFAM" id="SSF56601">
    <property type="entry name" value="beta-lactamase/transpeptidase-like"/>
    <property type="match status" value="1"/>
</dbReference>
<dbReference type="STRING" id="6573.A0A210PXS4"/>
<dbReference type="Proteomes" id="UP000242188">
    <property type="component" value="Unassembled WGS sequence"/>
</dbReference>
<feature type="compositionally biased region" description="Polar residues" evidence="1">
    <location>
        <begin position="290"/>
        <end position="301"/>
    </location>
</feature>
<accession>A0A210PXS4</accession>
<dbReference type="GO" id="GO:0006508">
    <property type="term" value="P:proteolysis"/>
    <property type="evidence" value="ECO:0007669"/>
    <property type="project" value="TreeGrafter"/>
</dbReference>
<dbReference type="Pfam" id="PF00144">
    <property type="entry name" value="Beta-lactamase"/>
    <property type="match status" value="1"/>
</dbReference>
<organism evidence="3 4">
    <name type="scientific">Mizuhopecten yessoensis</name>
    <name type="common">Japanese scallop</name>
    <name type="synonym">Patinopecten yessoensis</name>
    <dbReference type="NCBI Taxonomy" id="6573"/>
    <lineage>
        <taxon>Eukaryota</taxon>
        <taxon>Metazoa</taxon>
        <taxon>Spiralia</taxon>
        <taxon>Lophotrochozoa</taxon>
        <taxon>Mollusca</taxon>
        <taxon>Bivalvia</taxon>
        <taxon>Autobranchia</taxon>
        <taxon>Pteriomorphia</taxon>
        <taxon>Pectinida</taxon>
        <taxon>Pectinoidea</taxon>
        <taxon>Pectinidae</taxon>
        <taxon>Mizuhopecten</taxon>
    </lineage>
</organism>
<comment type="caution">
    <text evidence="3">The sequence shown here is derived from an EMBL/GenBank/DDBJ whole genome shotgun (WGS) entry which is preliminary data.</text>
</comment>
<name>A0A210PXS4_MIZYE</name>
<feature type="region of interest" description="Disordered" evidence="1">
    <location>
        <begin position="289"/>
        <end position="308"/>
    </location>
</feature>
<feature type="compositionally biased region" description="Low complexity" evidence="1">
    <location>
        <begin position="457"/>
        <end position="472"/>
    </location>
</feature>
<gene>
    <name evidence="3" type="ORF">KP79_PYT22695</name>
</gene>
<protein>
    <submittedName>
        <fullName evidence="3">Serine beta-lactamase-like protein LACTB, mitochondrial</fullName>
    </submittedName>
</protein>
<evidence type="ECO:0000313" key="3">
    <source>
        <dbReference type="EMBL" id="OWF41272.1"/>
    </source>
</evidence>
<keyword evidence="4" id="KW-1185">Reference proteome</keyword>
<dbReference type="AlphaFoldDB" id="A0A210PXS4"/>
<feature type="compositionally biased region" description="Polar residues" evidence="1">
    <location>
        <begin position="446"/>
        <end position="456"/>
    </location>
</feature>
<feature type="domain" description="Beta-lactamase-related" evidence="2">
    <location>
        <begin position="170"/>
        <end position="578"/>
    </location>
</feature>
<dbReference type="GO" id="GO:0019216">
    <property type="term" value="P:regulation of lipid metabolic process"/>
    <property type="evidence" value="ECO:0007669"/>
    <property type="project" value="TreeGrafter"/>
</dbReference>
<dbReference type="InterPro" id="IPR001466">
    <property type="entry name" value="Beta-lactam-related"/>
</dbReference>
<dbReference type="InterPro" id="IPR052794">
    <property type="entry name" value="Mito_Ser_Protease_LACTB"/>
</dbReference>
<reference evidence="3 4" key="1">
    <citation type="journal article" date="2017" name="Nat. Ecol. Evol.">
        <title>Scallop genome provides insights into evolution of bilaterian karyotype and development.</title>
        <authorList>
            <person name="Wang S."/>
            <person name="Zhang J."/>
            <person name="Jiao W."/>
            <person name="Li J."/>
            <person name="Xun X."/>
            <person name="Sun Y."/>
            <person name="Guo X."/>
            <person name="Huan P."/>
            <person name="Dong B."/>
            <person name="Zhang L."/>
            <person name="Hu X."/>
            <person name="Sun X."/>
            <person name="Wang J."/>
            <person name="Zhao C."/>
            <person name="Wang Y."/>
            <person name="Wang D."/>
            <person name="Huang X."/>
            <person name="Wang R."/>
            <person name="Lv J."/>
            <person name="Li Y."/>
            <person name="Zhang Z."/>
            <person name="Liu B."/>
            <person name="Lu W."/>
            <person name="Hui Y."/>
            <person name="Liang J."/>
            <person name="Zhou Z."/>
            <person name="Hou R."/>
            <person name="Li X."/>
            <person name="Liu Y."/>
            <person name="Li H."/>
            <person name="Ning X."/>
            <person name="Lin Y."/>
            <person name="Zhao L."/>
            <person name="Xing Q."/>
            <person name="Dou J."/>
            <person name="Li Y."/>
            <person name="Mao J."/>
            <person name="Guo H."/>
            <person name="Dou H."/>
            <person name="Li T."/>
            <person name="Mu C."/>
            <person name="Jiang W."/>
            <person name="Fu Q."/>
            <person name="Fu X."/>
            <person name="Miao Y."/>
            <person name="Liu J."/>
            <person name="Yu Q."/>
            <person name="Li R."/>
            <person name="Liao H."/>
            <person name="Li X."/>
            <person name="Kong Y."/>
            <person name="Jiang Z."/>
            <person name="Chourrout D."/>
            <person name="Li R."/>
            <person name="Bao Z."/>
        </authorList>
    </citation>
    <scope>NUCLEOTIDE SEQUENCE [LARGE SCALE GENOMIC DNA]</scope>
    <source>
        <strain evidence="3 4">PY_sf001</strain>
    </source>
</reference>
<dbReference type="InterPro" id="IPR012338">
    <property type="entry name" value="Beta-lactam/transpept-like"/>
</dbReference>
<feature type="region of interest" description="Disordered" evidence="1">
    <location>
        <begin position="446"/>
        <end position="484"/>
    </location>
</feature>
<dbReference type="GO" id="GO:0008233">
    <property type="term" value="F:peptidase activity"/>
    <property type="evidence" value="ECO:0007669"/>
    <property type="project" value="TreeGrafter"/>
</dbReference>
<evidence type="ECO:0000256" key="1">
    <source>
        <dbReference type="SAM" id="MobiDB-lite"/>
    </source>
</evidence>
<dbReference type="OrthoDB" id="5946976at2759"/>
<dbReference type="PANTHER" id="PTHR46520:SF1">
    <property type="entry name" value="SERINE BETA-LACTAMASE-LIKE PROTEIN LACTB, MITOCHONDRIAL"/>
    <property type="match status" value="1"/>
</dbReference>
<dbReference type="PANTHER" id="PTHR46520">
    <property type="entry name" value="SERINE BETA-LACTAMASE-LIKE PROTEIN LACTB, MITOCHONDRIAL"/>
    <property type="match status" value="1"/>
</dbReference>
<dbReference type="EMBL" id="NEDP02005412">
    <property type="protein sequence ID" value="OWF41272.1"/>
    <property type="molecule type" value="Genomic_DNA"/>
</dbReference>
<sequence length="594" mass="65806">MFPAGFPRRIVHIKRHLTVFSRQKLVTPSKTRFTKDRCINTLTGINGGKRNCSTFIFQIQHTGQSPTLNSICTCRQNLERFTINSSARVSGRCYHHNKDVRNTNVELPSLKCAFGLVLGSLVCLGLGVYKLKTEAYSCDYEEQPSPQATLTGEGRRSINLNEAIDRSRDLARRIKDESGSPGLAISVSVDGQEVWSEGLGYADVENRVPCSADSVLRIASISKSITMVAVAKQLEAGTLDLDKPVQHYVPNFPEKTVNGKKVTITTRHLVSHLGGIRHYHTKASIPKVEANTQTTKTSKPGQKTAAEETSELSLAEYLISTNYKSVTESLNLFKDDPLVHEPGSKYLYTTYGFTLLSAVLEAVAKTPFEKMMQKYIIEMGMDDTFLDENTPIIYNRGRHYMKNKRGRLINTPYVDLSYKWAGGGFLSTTRDLIKFGHVMLYSYQQGSDTKNNQNRGQSSKANSNSKSQKSKAINTSNQEDKKSKATGFLKGESVQLLWEPVVNTKSSAFDKFGYYGMGWDVVPEGENFRCCHQSDHIVSHTGGAVGGSSVLVIKPKKCDIDSDSHGEPQGVVVAMIVNMTAVSLYKTAVKIIVY</sequence>
<proteinExistence type="predicted"/>
<dbReference type="Gene3D" id="3.40.710.10">
    <property type="entry name" value="DD-peptidase/beta-lactamase superfamily"/>
    <property type="match status" value="1"/>
</dbReference>
<dbReference type="GO" id="GO:0005739">
    <property type="term" value="C:mitochondrion"/>
    <property type="evidence" value="ECO:0007669"/>
    <property type="project" value="TreeGrafter"/>
</dbReference>
<evidence type="ECO:0000259" key="2">
    <source>
        <dbReference type="Pfam" id="PF00144"/>
    </source>
</evidence>
<evidence type="ECO:0000313" key="4">
    <source>
        <dbReference type="Proteomes" id="UP000242188"/>
    </source>
</evidence>